<dbReference type="GO" id="GO:0005737">
    <property type="term" value="C:cytoplasm"/>
    <property type="evidence" value="ECO:0007669"/>
    <property type="project" value="TreeGrafter"/>
</dbReference>
<dbReference type="SUPFAM" id="SSF53474">
    <property type="entry name" value="alpha/beta-Hydrolases"/>
    <property type="match status" value="1"/>
</dbReference>
<proteinExistence type="inferred from homology"/>
<evidence type="ECO:0000256" key="1">
    <source>
        <dbReference type="ARBA" id="ARBA00006499"/>
    </source>
</evidence>
<dbReference type="InterPro" id="IPR050565">
    <property type="entry name" value="LYPA1-2/EST-like"/>
</dbReference>
<evidence type="ECO:0000313" key="3">
    <source>
        <dbReference type="EMBL" id="QDS70301.1"/>
    </source>
</evidence>
<dbReference type="PANTHER" id="PTHR10655:SF63">
    <property type="entry name" value="PHOSPHOLIPASE_CARBOXYLESTERASE_THIOESTERASE DOMAIN-CONTAINING PROTEIN"/>
    <property type="match status" value="1"/>
</dbReference>
<dbReference type="Gene3D" id="3.40.50.1820">
    <property type="entry name" value="alpha/beta hydrolase"/>
    <property type="match status" value="1"/>
</dbReference>
<gene>
    <name evidence="3" type="ORF">FKW77_008146</name>
</gene>
<organism evidence="3 4">
    <name type="scientific">Venturia effusa</name>
    <dbReference type="NCBI Taxonomy" id="50376"/>
    <lineage>
        <taxon>Eukaryota</taxon>
        <taxon>Fungi</taxon>
        <taxon>Dikarya</taxon>
        <taxon>Ascomycota</taxon>
        <taxon>Pezizomycotina</taxon>
        <taxon>Dothideomycetes</taxon>
        <taxon>Pleosporomycetidae</taxon>
        <taxon>Venturiales</taxon>
        <taxon>Venturiaceae</taxon>
        <taxon>Venturia</taxon>
    </lineage>
</organism>
<evidence type="ECO:0000313" key="4">
    <source>
        <dbReference type="Proteomes" id="UP000316270"/>
    </source>
</evidence>
<sequence>MAARQHIVEPTQDHSHTFIFLHGRDSTAEEFALEFFECQASDDRTFPEIYPSIKWIFPTAKTLMSERFGTEMSQWFDMWSTEDPEERDDIPLAGLRDSVIFLRNLIRREAEDLGDSKRIILGGISQGCATAIHAFFNSEVGPLGGFIGLCSWLPTKGKLKDARKLLDIGTSDVTDSHTKEDILQTPVFLAHSLADPVINIKYGVKLQRSLRDLGMTVEWKTYDNEEHWITEPQGVDDIITFLNKTINS</sequence>
<dbReference type="STRING" id="50376.A0A517L3U5"/>
<dbReference type="Proteomes" id="UP000316270">
    <property type="component" value="Chromosome 4"/>
</dbReference>
<evidence type="ECO:0000259" key="2">
    <source>
        <dbReference type="Pfam" id="PF02230"/>
    </source>
</evidence>
<name>A0A517L3U5_9PEZI</name>
<dbReference type="PANTHER" id="PTHR10655">
    <property type="entry name" value="LYSOPHOSPHOLIPASE-RELATED"/>
    <property type="match status" value="1"/>
</dbReference>
<feature type="domain" description="Phospholipase/carboxylesterase/thioesterase" evidence="2">
    <location>
        <begin position="5"/>
        <end position="246"/>
    </location>
</feature>
<keyword evidence="4" id="KW-1185">Reference proteome</keyword>
<dbReference type="AlphaFoldDB" id="A0A517L3U5"/>
<protein>
    <recommendedName>
        <fullName evidence="2">Phospholipase/carboxylesterase/thioesterase domain-containing protein</fullName>
    </recommendedName>
</protein>
<dbReference type="EMBL" id="CP042188">
    <property type="protein sequence ID" value="QDS70301.1"/>
    <property type="molecule type" value="Genomic_DNA"/>
</dbReference>
<dbReference type="OrthoDB" id="2418081at2759"/>
<accession>A0A517L3U5</accession>
<dbReference type="GO" id="GO:0008474">
    <property type="term" value="F:palmitoyl-(protein) hydrolase activity"/>
    <property type="evidence" value="ECO:0007669"/>
    <property type="project" value="TreeGrafter"/>
</dbReference>
<dbReference type="Pfam" id="PF02230">
    <property type="entry name" value="Abhydrolase_2"/>
    <property type="match status" value="1"/>
</dbReference>
<dbReference type="GO" id="GO:0052689">
    <property type="term" value="F:carboxylic ester hydrolase activity"/>
    <property type="evidence" value="ECO:0007669"/>
    <property type="project" value="TreeGrafter"/>
</dbReference>
<reference evidence="3 4" key="1">
    <citation type="submission" date="2019-07" db="EMBL/GenBank/DDBJ databases">
        <title>Finished genome of Venturia effusa.</title>
        <authorList>
            <person name="Young C.A."/>
            <person name="Cox M.P."/>
            <person name="Ganley A.R.D."/>
            <person name="David W.J."/>
        </authorList>
    </citation>
    <scope>NUCLEOTIDE SEQUENCE [LARGE SCALE GENOMIC DNA]</scope>
    <source>
        <strain evidence="4">albino</strain>
    </source>
</reference>
<dbReference type="InterPro" id="IPR003140">
    <property type="entry name" value="PLipase/COase/thioEstase"/>
</dbReference>
<comment type="similarity">
    <text evidence="1">Belongs to the AB hydrolase superfamily. AB hydrolase 2 family.</text>
</comment>
<dbReference type="InterPro" id="IPR029058">
    <property type="entry name" value="AB_hydrolase_fold"/>
</dbReference>